<dbReference type="InterPro" id="IPR003347">
    <property type="entry name" value="JmjC_dom"/>
</dbReference>
<dbReference type="EMBL" id="CAJNIZ010017335">
    <property type="protein sequence ID" value="CAE7396970.1"/>
    <property type="molecule type" value="Genomic_DNA"/>
</dbReference>
<dbReference type="SUPFAM" id="SSF51197">
    <property type="entry name" value="Clavaminate synthase-like"/>
    <property type="match status" value="1"/>
</dbReference>
<sequence>MVRACFGLLVGATWVALVLYTQAGPISVIAGFSRDIAFPPLVEGREHVRSSTELDAEASDALKAEIVVEDRGVVSLAGRSSLPGSQPEESGKVPEPVSEEAQPQDQIPSQSSVLAGGLQTSSDTSGRKQRKSQLAYARFPKTGSRYVLSRLRKVTQFSVIPEKKAVRAVGVAAHEFLLGSVRNPCTSYLSLWAFQSEASRRAGVMVNLRKHDPEAYQRLAGRNSANGFTSPEDVNRFRNWIKFMGHADVQLGLLSGRFHGKYLSRDRDMDILDNAFLVRGLSKEAAAETAKALQTASVSELADCWLHTESLDADLTRLENFESLGGQVHWPSLGISSSGRGESQHGGCETFFDEATAKLVFELDGSLFEKFGYDTCCGHPRPASVPAAELVQPQADLPATSTLAWPVLSRGPAPAPQPLQTEHDMAASGVHPDSWAWGDPFANAVGRPTDHTMQGALWDASVGPCYVKVMGPNERKLLTVNLLTLSSIRRVLDDRVLTCLEKENLAGAAWLSKANLMMFQCILSGLPRTCSYLAKMLPFEKLKAFTEEDARIFEEQREAQHLSGRGYARKSHLSVLGLTGFRRQWTHVIGRNALQLAVWMGDADILQSLSPMSETIDAEGRTVLDYVRALGSPVLKLALPKQSLPRPRSQQTLRCDGQDFSSATHLGWTEATTWPHYEACDFEVVDSLTEEELRSRFVDMGRPVLVRNFAAVEDRCALAKSRVMQEHRFERFNLGPIAYPQLIGAKPCEKTFTVEEAEQGARCFRHGNTSNYYASHSPGIFSKQLTETETFAKVKKLIPRINQMSKQYFWGGDRSGAALHYHVAAFNVLFIGEKEWYVTPPYLAARSGIPTYELFDRSGISMDHIFRCTQYAGDLVLLPDGWGHATLNHGFGVGIGVLYNLQK</sequence>
<accession>A0A812QP36</accession>
<gene>
    <name evidence="4" type="ORF">SPIL2461_LOCUS9771</name>
</gene>
<proteinExistence type="predicted"/>
<feature type="region of interest" description="Disordered" evidence="1">
    <location>
        <begin position="77"/>
        <end position="134"/>
    </location>
</feature>
<evidence type="ECO:0000256" key="2">
    <source>
        <dbReference type="SAM" id="SignalP"/>
    </source>
</evidence>
<evidence type="ECO:0000313" key="5">
    <source>
        <dbReference type="Proteomes" id="UP000649617"/>
    </source>
</evidence>
<reference evidence="4" key="1">
    <citation type="submission" date="2021-02" db="EMBL/GenBank/DDBJ databases">
        <authorList>
            <person name="Dougan E. K."/>
            <person name="Rhodes N."/>
            <person name="Thang M."/>
            <person name="Chan C."/>
        </authorList>
    </citation>
    <scope>NUCLEOTIDE SEQUENCE</scope>
</reference>
<dbReference type="Gene3D" id="2.60.120.650">
    <property type="entry name" value="Cupin"/>
    <property type="match status" value="1"/>
</dbReference>
<feature type="signal peptide" evidence="2">
    <location>
        <begin position="1"/>
        <end position="23"/>
    </location>
</feature>
<dbReference type="OrthoDB" id="438164at2759"/>
<keyword evidence="5" id="KW-1185">Reference proteome</keyword>
<keyword evidence="2" id="KW-0732">Signal</keyword>
<dbReference type="PROSITE" id="PS51184">
    <property type="entry name" value="JMJC"/>
    <property type="match status" value="1"/>
</dbReference>
<name>A0A812QP36_SYMPI</name>
<evidence type="ECO:0000259" key="3">
    <source>
        <dbReference type="PROSITE" id="PS51184"/>
    </source>
</evidence>
<feature type="compositionally biased region" description="Polar residues" evidence="1">
    <location>
        <begin position="101"/>
        <end position="124"/>
    </location>
</feature>
<evidence type="ECO:0000313" key="4">
    <source>
        <dbReference type="EMBL" id="CAE7396970.1"/>
    </source>
</evidence>
<protein>
    <recommendedName>
        <fullName evidence="3">JmjC domain-containing protein</fullName>
    </recommendedName>
</protein>
<feature type="domain" description="JmjC" evidence="3">
    <location>
        <begin position="783"/>
        <end position="903"/>
    </location>
</feature>
<organism evidence="4 5">
    <name type="scientific">Symbiodinium pilosum</name>
    <name type="common">Dinoflagellate</name>
    <dbReference type="NCBI Taxonomy" id="2952"/>
    <lineage>
        <taxon>Eukaryota</taxon>
        <taxon>Sar</taxon>
        <taxon>Alveolata</taxon>
        <taxon>Dinophyceae</taxon>
        <taxon>Suessiales</taxon>
        <taxon>Symbiodiniaceae</taxon>
        <taxon>Symbiodinium</taxon>
    </lineage>
</organism>
<comment type="caution">
    <text evidence="4">The sequence shown here is derived from an EMBL/GenBank/DDBJ whole genome shotgun (WGS) entry which is preliminary data.</text>
</comment>
<feature type="chain" id="PRO_5032300997" description="JmjC domain-containing protein" evidence="2">
    <location>
        <begin position="24"/>
        <end position="903"/>
    </location>
</feature>
<evidence type="ECO:0000256" key="1">
    <source>
        <dbReference type="SAM" id="MobiDB-lite"/>
    </source>
</evidence>
<dbReference type="Proteomes" id="UP000649617">
    <property type="component" value="Unassembled WGS sequence"/>
</dbReference>
<dbReference type="AlphaFoldDB" id="A0A812QP36"/>